<reference evidence="3 4" key="1">
    <citation type="submission" date="2021-06" db="EMBL/GenBank/DDBJ databases">
        <title>Actinomycetes sequencing.</title>
        <authorList>
            <person name="Shan Q."/>
        </authorList>
    </citation>
    <scope>NUCLEOTIDE SEQUENCE [LARGE SCALE GENOMIC DNA]</scope>
    <source>
        <strain evidence="3 4">NEAU-G5</strain>
    </source>
</reference>
<feature type="domain" description="Beta-lactamase class A catalytic" evidence="2">
    <location>
        <begin position="133"/>
        <end position="272"/>
    </location>
</feature>
<dbReference type="Pfam" id="PF13354">
    <property type="entry name" value="Beta-lactamase2"/>
    <property type="match status" value="1"/>
</dbReference>
<keyword evidence="3" id="KW-0378">Hydrolase</keyword>
<dbReference type="SUPFAM" id="SSF56601">
    <property type="entry name" value="beta-lactamase/transpeptidase-like"/>
    <property type="match status" value="1"/>
</dbReference>
<gene>
    <name evidence="3" type="ORF">KO481_10620</name>
</gene>
<dbReference type="InterPro" id="IPR012338">
    <property type="entry name" value="Beta-lactam/transpept-like"/>
</dbReference>
<accession>A0ABS6AXQ0</accession>
<name>A0ABS6AXQ0_9NOCA</name>
<feature type="chain" id="PRO_5046976935" evidence="1">
    <location>
        <begin position="35"/>
        <end position="300"/>
    </location>
</feature>
<comment type="caution">
    <text evidence="3">The sequence shown here is derived from an EMBL/GenBank/DDBJ whole genome shotgun (WGS) entry which is preliminary data.</text>
</comment>
<dbReference type="Gene3D" id="3.40.710.10">
    <property type="entry name" value="DD-peptidase/beta-lactamase superfamily"/>
    <property type="match status" value="1"/>
</dbReference>
<feature type="signal peptide" evidence="1">
    <location>
        <begin position="1"/>
        <end position="34"/>
    </location>
</feature>
<evidence type="ECO:0000313" key="4">
    <source>
        <dbReference type="Proteomes" id="UP000733379"/>
    </source>
</evidence>
<dbReference type="GO" id="GO:0016787">
    <property type="term" value="F:hydrolase activity"/>
    <property type="evidence" value="ECO:0007669"/>
    <property type="project" value="UniProtKB-KW"/>
</dbReference>
<dbReference type="PANTHER" id="PTHR35333:SF3">
    <property type="entry name" value="BETA-LACTAMASE-TYPE TRANSPEPTIDASE FOLD CONTAINING PROTEIN"/>
    <property type="match status" value="1"/>
</dbReference>
<keyword evidence="4" id="KW-1185">Reference proteome</keyword>
<protein>
    <submittedName>
        <fullName evidence="3">Serine hydrolase</fullName>
    </submittedName>
</protein>
<dbReference type="Proteomes" id="UP000733379">
    <property type="component" value="Unassembled WGS sequence"/>
</dbReference>
<evidence type="ECO:0000313" key="3">
    <source>
        <dbReference type="EMBL" id="MBU3061976.1"/>
    </source>
</evidence>
<proteinExistence type="predicted"/>
<evidence type="ECO:0000256" key="1">
    <source>
        <dbReference type="SAM" id="SignalP"/>
    </source>
</evidence>
<sequence>MWCTVRYPRAAARTSRPSRIAVGACVLTAGLLTAAPTVHPAPAAAVPIRVQGCIGSFDCDMSQRIAEANSYLAGRPGVTGYVVRDRNTGAVYSNNNANTLFWTASTIKLAIAEDLINRERVGAIVISPQDRGLLEHMLATSNDNAADILWAKYAGPDHRAFNNAFRANGMTGLVPRPTPPDRVFPDWGFQQCTPADLDRLMSNVLDHMNPADKAYLLDRMRNVDVDQHWGVWGAGSAMRPGLKNGWSQEQSGWVVNSVGFAGPNERYTLAIMNNLGNQGGYNDGEETTTHVAQLLFQGRG</sequence>
<keyword evidence="1" id="KW-0732">Signal</keyword>
<dbReference type="PANTHER" id="PTHR35333">
    <property type="entry name" value="BETA-LACTAMASE"/>
    <property type="match status" value="1"/>
</dbReference>
<dbReference type="InterPro" id="IPR000871">
    <property type="entry name" value="Beta-lactam_class-A"/>
</dbReference>
<evidence type="ECO:0000259" key="2">
    <source>
        <dbReference type="Pfam" id="PF13354"/>
    </source>
</evidence>
<dbReference type="InterPro" id="IPR045155">
    <property type="entry name" value="Beta-lactam_cat"/>
</dbReference>
<dbReference type="EMBL" id="JAHKNI010000003">
    <property type="protein sequence ID" value="MBU3061976.1"/>
    <property type="molecule type" value="Genomic_DNA"/>
</dbReference>
<organism evidence="3 4">
    <name type="scientific">Nocardia albiluteola</name>
    <dbReference type="NCBI Taxonomy" id="2842303"/>
    <lineage>
        <taxon>Bacteria</taxon>
        <taxon>Bacillati</taxon>
        <taxon>Actinomycetota</taxon>
        <taxon>Actinomycetes</taxon>
        <taxon>Mycobacteriales</taxon>
        <taxon>Nocardiaceae</taxon>
        <taxon>Nocardia</taxon>
    </lineage>
</organism>